<comment type="similarity">
    <text evidence="4">Belongs to the cytochrome P450 family.</text>
</comment>
<proteinExistence type="inferred from homology"/>
<dbReference type="Gene3D" id="1.10.630.10">
    <property type="entry name" value="Cytochrome P450"/>
    <property type="match status" value="2"/>
</dbReference>
<sequence length="489" mass="56323">MVGLWELLAILLMGLLTIYYLKLLWKYSQYPPGPFPLPFVGSLWQIGFGLSPDSFLKLSKRYGSIYTIWVAHYPIVVLSGFQAVREALINHSEELLDRPITRFLLDTLKRRGIAFGNGLSWKQHRRFGMATMRNLGMGKKGMEYQIQEEAQRLVEVFAQAKGQPFEPPLHISKAVISMISVMSFGYQPTLEDKRFQEMIAASDYFEKFGISFFHALYNLFPWLMQYLPGPHKKAFACVDTGRFYVTEEMQKHKENQNLYEPQDFIDYYLMQIEKSKNDPSSTFNEENLAQCVIDLLVAGTETTSSTLQWALLLMIAYPDIQGERYLNQLLLRMSTRANANLRGDSKTPLFFLLSPVVLTSRVCLFFKLWLQDVDMPASPCHMHWPVFLSFLFFPFFKKTVVGHASWSCNGKPGKHHRNWHIDAHHGGARVCLGEQMARMEIFVFFTSLVKTFKFQLPEGVKELNQTPVVGVSMHPHPYKLCAIPRNPLS</sequence>
<comment type="cofactor">
    <cofactor evidence="1">
        <name>heme</name>
        <dbReference type="ChEBI" id="CHEBI:30413"/>
    </cofactor>
</comment>
<evidence type="ECO:0000256" key="1">
    <source>
        <dbReference type="ARBA" id="ARBA00001971"/>
    </source>
</evidence>
<feature type="transmembrane region" description="Helical" evidence="13">
    <location>
        <begin position="7"/>
        <end position="25"/>
    </location>
</feature>
<evidence type="ECO:0000256" key="9">
    <source>
        <dbReference type="ARBA" id="ARBA00023002"/>
    </source>
</evidence>
<evidence type="ECO:0000256" key="2">
    <source>
        <dbReference type="ARBA" id="ARBA00004174"/>
    </source>
</evidence>
<evidence type="ECO:0000256" key="7">
    <source>
        <dbReference type="ARBA" id="ARBA00022824"/>
    </source>
</evidence>
<keyword evidence="12 13" id="KW-0472">Membrane</keyword>
<evidence type="ECO:0008006" key="16">
    <source>
        <dbReference type="Google" id="ProtNLM"/>
    </source>
</evidence>
<dbReference type="PANTHER" id="PTHR24300:SF134">
    <property type="entry name" value="CYTOCHROME P450, FAMILY 2, SUBFAMILY AB, POLYPEPTIDE 2-RELATED"/>
    <property type="match status" value="1"/>
</dbReference>
<dbReference type="SUPFAM" id="SSF48264">
    <property type="entry name" value="Cytochrome P450"/>
    <property type="match status" value="2"/>
</dbReference>
<evidence type="ECO:0000256" key="5">
    <source>
        <dbReference type="ARBA" id="ARBA00022617"/>
    </source>
</evidence>
<keyword evidence="9" id="KW-0560">Oxidoreductase</keyword>
<dbReference type="GO" id="GO:0005789">
    <property type="term" value="C:endoplasmic reticulum membrane"/>
    <property type="evidence" value="ECO:0007669"/>
    <property type="project" value="UniProtKB-SubCell"/>
</dbReference>
<evidence type="ECO:0000256" key="12">
    <source>
        <dbReference type="ARBA" id="ARBA00023136"/>
    </source>
</evidence>
<dbReference type="GO" id="GO:0005506">
    <property type="term" value="F:iron ion binding"/>
    <property type="evidence" value="ECO:0007669"/>
    <property type="project" value="InterPro"/>
</dbReference>
<keyword evidence="8" id="KW-0492">Microsome</keyword>
<evidence type="ECO:0000256" key="3">
    <source>
        <dbReference type="ARBA" id="ARBA00004406"/>
    </source>
</evidence>
<comment type="subcellular location">
    <subcellularLocation>
        <location evidence="3">Endoplasmic reticulum membrane</location>
        <topology evidence="3">Peripheral membrane protein</topology>
    </subcellularLocation>
    <subcellularLocation>
        <location evidence="2">Microsome membrane</location>
        <topology evidence="2">Peripheral membrane protein</topology>
    </subcellularLocation>
</comment>
<evidence type="ECO:0000256" key="10">
    <source>
        <dbReference type="ARBA" id="ARBA00023004"/>
    </source>
</evidence>
<evidence type="ECO:0000256" key="11">
    <source>
        <dbReference type="ARBA" id="ARBA00023033"/>
    </source>
</evidence>
<evidence type="ECO:0000313" key="14">
    <source>
        <dbReference type="EMBL" id="KAJ7324678.1"/>
    </source>
</evidence>
<keyword evidence="15" id="KW-1185">Reference proteome</keyword>
<dbReference type="PRINTS" id="PR00385">
    <property type="entry name" value="P450"/>
</dbReference>
<dbReference type="FunFam" id="1.10.630.10:FF:000238">
    <property type="entry name" value="Cytochrome P450 2A6"/>
    <property type="match status" value="1"/>
</dbReference>
<dbReference type="GO" id="GO:0006805">
    <property type="term" value="P:xenobiotic metabolic process"/>
    <property type="evidence" value="ECO:0007669"/>
    <property type="project" value="TreeGrafter"/>
</dbReference>
<dbReference type="GO" id="GO:0006082">
    <property type="term" value="P:organic acid metabolic process"/>
    <property type="evidence" value="ECO:0007669"/>
    <property type="project" value="TreeGrafter"/>
</dbReference>
<accession>A0A9Q0XRG0</accession>
<dbReference type="PRINTS" id="PR00463">
    <property type="entry name" value="EP450I"/>
</dbReference>
<keyword evidence="5" id="KW-0349">Heme</keyword>
<dbReference type="AlphaFoldDB" id="A0A9Q0XRG0"/>
<keyword evidence="7" id="KW-0256">Endoplasmic reticulum</keyword>
<reference evidence="14" key="1">
    <citation type="journal article" date="2023" name="DNA Res.">
        <title>Chromosome-level genome assembly of Phrynocephalus forsythii using third-generation DNA sequencing and Hi-C analysis.</title>
        <authorList>
            <person name="Qi Y."/>
            <person name="Zhao W."/>
            <person name="Zhao Y."/>
            <person name="Niu C."/>
            <person name="Cao S."/>
            <person name="Zhang Y."/>
        </authorList>
    </citation>
    <scope>NUCLEOTIDE SEQUENCE</scope>
    <source>
        <tissue evidence="14">Muscle</tissue>
    </source>
</reference>
<keyword evidence="10" id="KW-0408">Iron</keyword>
<dbReference type="GO" id="GO:0016712">
    <property type="term" value="F:oxidoreductase activity, acting on paired donors, with incorporation or reduction of molecular oxygen, reduced flavin or flavoprotein as one donor, and incorporation of one atom of oxygen"/>
    <property type="evidence" value="ECO:0007669"/>
    <property type="project" value="TreeGrafter"/>
</dbReference>
<dbReference type="Pfam" id="PF00067">
    <property type="entry name" value="p450"/>
    <property type="match status" value="2"/>
</dbReference>
<organism evidence="14 15">
    <name type="scientific">Phrynocephalus forsythii</name>
    <dbReference type="NCBI Taxonomy" id="171643"/>
    <lineage>
        <taxon>Eukaryota</taxon>
        <taxon>Metazoa</taxon>
        <taxon>Chordata</taxon>
        <taxon>Craniata</taxon>
        <taxon>Vertebrata</taxon>
        <taxon>Euteleostomi</taxon>
        <taxon>Lepidosauria</taxon>
        <taxon>Squamata</taxon>
        <taxon>Bifurcata</taxon>
        <taxon>Unidentata</taxon>
        <taxon>Episquamata</taxon>
        <taxon>Toxicofera</taxon>
        <taxon>Iguania</taxon>
        <taxon>Acrodonta</taxon>
        <taxon>Agamidae</taxon>
        <taxon>Agaminae</taxon>
        <taxon>Phrynocephalus</taxon>
    </lineage>
</organism>
<comment type="caution">
    <text evidence="14">The sequence shown here is derived from an EMBL/GenBank/DDBJ whole genome shotgun (WGS) entry which is preliminary data.</text>
</comment>
<dbReference type="EMBL" id="JAPFRF010000008">
    <property type="protein sequence ID" value="KAJ7324678.1"/>
    <property type="molecule type" value="Genomic_DNA"/>
</dbReference>
<dbReference type="InterPro" id="IPR036396">
    <property type="entry name" value="Cyt_P450_sf"/>
</dbReference>
<protein>
    <recommendedName>
        <fullName evidence="16">Cytochrome P450 2J6-like</fullName>
    </recommendedName>
</protein>
<dbReference type="OrthoDB" id="2789670at2759"/>
<dbReference type="GO" id="GO:0020037">
    <property type="term" value="F:heme binding"/>
    <property type="evidence" value="ECO:0007669"/>
    <property type="project" value="InterPro"/>
</dbReference>
<dbReference type="InterPro" id="IPR001128">
    <property type="entry name" value="Cyt_P450"/>
</dbReference>
<evidence type="ECO:0000313" key="15">
    <source>
        <dbReference type="Proteomes" id="UP001142489"/>
    </source>
</evidence>
<keyword evidence="13" id="KW-0812">Transmembrane</keyword>
<keyword evidence="11" id="KW-0503">Monooxygenase</keyword>
<dbReference type="Proteomes" id="UP001142489">
    <property type="component" value="Unassembled WGS sequence"/>
</dbReference>
<evidence type="ECO:0000256" key="4">
    <source>
        <dbReference type="ARBA" id="ARBA00010617"/>
    </source>
</evidence>
<evidence type="ECO:0000256" key="8">
    <source>
        <dbReference type="ARBA" id="ARBA00022848"/>
    </source>
</evidence>
<evidence type="ECO:0000256" key="13">
    <source>
        <dbReference type="SAM" id="Phobius"/>
    </source>
</evidence>
<gene>
    <name evidence="14" type="ORF">JRQ81_017698</name>
</gene>
<dbReference type="InterPro" id="IPR050182">
    <property type="entry name" value="Cytochrome_P450_fam2"/>
</dbReference>
<dbReference type="InterPro" id="IPR002401">
    <property type="entry name" value="Cyt_P450_E_grp-I"/>
</dbReference>
<evidence type="ECO:0000256" key="6">
    <source>
        <dbReference type="ARBA" id="ARBA00022723"/>
    </source>
</evidence>
<dbReference type="PANTHER" id="PTHR24300">
    <property type="entry name" value="CYTOCHROME P450 508A4-RELATED"/>
    <property type="match status" value="1"/>
</dbReference>
<keyword evidence="6" id="KW-0479">Metal-binding</keyword>
<name>A0A9Q0XRG0_9SAUR</name>
<keyword evidence="13" id="KW-1133">Transmembrane helix</keyword>